<organism evidence="2 3">
    <name type="scientific">Candidatus Polarisedimenticola svalbardensis</name>
    <dbReference type="NCBI Taxonomy" id="2886004"/>
    <lineage>
        <taxon>Bacteria</taxon>
        <taxon>Pseudomonadati</taxon>
        <taxon>Acidobacteriota</taxon>
        <taxon>Candidatus Polarisedimenticolia</taxon>
        <taxon>Candidatus Polarisedimenticolales</taxon>
        <taxon>Candidatus Polarisedimenticolaceae</taxon>
        <taxon>Candidatus Polarisedimenticola</taxon>
    </lineage>
</organism>
<evidence type="ECO:0000313" key="2">
    <source>
        <dbReference type="EMBL" id="MBD3869013.1"/>
    </source>
</evidence>
<evidence type="ECO:0000256" key="1">
    <source>
        <dbReference type="SAM" id="MobiDB-lite"/>
    </source>
</evidence>
<feature type="region of interest" description="Disordered" evidence="1">
    <location>
        <begin position="1280"/>
        <end position="1302"/>
    </location>
</feature>
<dbReference type="Gene3D" id="2.60.40.10">
    <property type="entry name" value="Immunoglobulins"/>
    <property type="match status" value="3"/>
</dbReference>
<dbReference type="SUPFAM" id="SSF49363">
    <property type="entry name" value="Purple acid phosphatase, N-terminal domain"/>
    <property type="match status" value="1"/>
</dbReference>
<reference evidence="2 3" key="1">
    <citation type="submission" date="2020-08" db="EMBL/GenBank/DDBJ databases">
        <title>Acidobacteriota in marine sediments use diverse sulfur dissimilation pathways.</title>
        <authorList>
            <person name="Wasmund K."/>
        </authorList>
    </citation>
    <scope>NUCLEOTIDE SEQUENCE [LARGE SCALE GENOMIC DNA]</scope>
    <source>
        <strain evidence="2">MAG AM4</strain>
    </source>
</reference>
<sequence length="1385" mass="145586">WGRVRTDTTPAISAEAARANLNSYLGLGGPSSYIDLEEPTLHLVMVDPSGWSGDMNTGYGHVLVYRFTFADPENDPTWVGEVDARTGAIVSFYNDTKYDRIRGWISPFSDDGDCAQGGCLTDGYPMPFADYSINGGPDLTANDQGQYECTNLGDTIETNLRGPYIYLNDQCGPVSATVTCDGELDLGISDGINCNVAPGQSAGNTDAARSSFYNIGRVLQKAQYWLPANNFVRSELEIRTNVNNTCNATWGGTLNMYRAGNGCGNTGQLQGVVVHEWGHGMDQNDGGGYDNPSEAYADVVAVFENRESCVGRGFRPAIQCSGYGDTCFDCTGIRDMDWDKRQDHTPATPSGFETTYCPGGGGPCGSETHCAAYVPGESIFDLATRDLPAMGLDADTAWQLAERLFYQSRPGSGGLVFNCSLPDSDSCGTGSWYHQLRLQDDDDGNLANGTPHAAAIFAAFDRHDIACGSAGDAENQNSGTCPSLAAPTVTTISLNNAVELNWDPVAGASSYRVYRNEHGCDRAQVPLAEVTGTSYLDEDLVNGMQEYYRVEPIDANPACTGALSVCQEAMAEPLAGSVKYNRQSYACQDMEILMRIQDSNDGGSSLSVTVWSDTESAPETVVLPAIEPGSDTYAGSLFTTMAAPAADGLISVSDGDVITAEYIDADDGQGGINVPVQTSVRADCFGPIISAVGEDNITDNSATIVWNTSEPADTNLMWGETTPPGTAAGGSGGVISHQVTLGGLSACTVYFYEVQSTDLSGNTVGDNNGGRYFHFETFGDFGQGLQPCHAGRMFLGADIYTCGDTLTFEVIDLDLNTDPGLVETLNVTFSSSSETSPETVVATEISADSSTFTGSINLATGAPAPDGVLQINSGDLVTGTYQDLDDGTGSITAFFDSARMDCGGPAILNLQVTGITDQRFTISYETSEPGDTVMEWGPTTGLGNVESSPALTTYHSVEINTADICQQLYFRVSSTDVYGNTAVADAGGSPYPFSTWDIPGLYYRETFENGDNGWNLGSDFEIGAPQGLGVSAGNNDPSVAYNAAGVLGSDLSGLGVHAGDYEHAVTTTATSPSFAAQSWTNAELRVYRYLNVRDGDDAIIAINGKGQSGGPIWNSLGSTISDSGYSLQVFDVSALVDGARSIGVEFSIEADGELPFGDDGIASGWNVDDVILKDGSLPPFGACGGCATVPSFNGVTSAVDNDACGVGGVTVSWNDAVGWGSGGAGTYAVYRDTVPGFTPSAGNLVASGIATLSYVDTGAPDGQPLYYLVRAESDETCGAGPNNGGGIDGNTAYQPASNTSTQEVPGTVTPVQVDLVNDAHVRLSWPAVSDATLYRIYRSLSPDPANFFLLAETDTLSHEDIGEGGTFNNYYYQVKGVNACDQQGN</sequence>
<evidence type="ECO:0000313" key="3">
    <source>
        <dbReference type="Proteomes" id="UP000648239"/>
    </source>
</evidence>
<accession>A0A8J7CM62</accession>
<protein>
    <recommendedName>
        <fullName evidence="4">Fibronectin type-III domain-containing protein</fullName>
    </recommendedName>
</protein>
<dbReference type="InterPro" id="IPR008963">
    <property type="entry name" value="Purple_acid_Pase-like_N"/>
</dbReference>
<feature type="non-terminal residue" evidence="2">
    <location>
        <position position="1"/>
    </location>
</feature>
<comment type="caution">
    <text evidence="2">The sequence shown here is derived from an EMBL/GenBank/DDBJ whole genome shotgun (WGS) entry which is preliminary data.</text>
</comment>
<gene>
    <name evidence="2" type="ORF">IFK94_12875</name>
</gene>
<dbReference type="Proteomes" id="UP000648239">
    <property type="component" value="Unassembled WGS sequence"/>
</dbReference>
<proteinExistence type="predicted"/>
<dbReference type="SUPFAM" id="SSF55486">
    <property type="entry name" value="Metalloproteases ('zincins'), catalytic domain"/>
    <property type="match status" value="1"/>
</dbReference>
<dbReference type="GO" id="GO:0003993">
    <property type="term" value="F:acid phosphatase activity"/>
    <property type="evidence" value="ECO:0007669"/>
    <property type="project" value="InterPro"/>
</dbReference>
<evidence type="ECO:0008006" key="4">
    <source>
        <dbReference type="Google" id="ProtNLM"/>
    </source>
</evidence>
<feature type="compositionally biased region" description="Polar residues" evidence="1">
    <location>
        <begin position="1291"/>
        <end position="1302"/>
    </location>
</feature>
<dbReference type="InterPro" id="IPR013783">
    <property type="entry name" value="Ig-like_fold"/>
</dbReference>
<name>A0A8J7CM62_9BACT</name>
<dbReference type="EMBL" id="JACXWD010000053">
    <property type="protein sequence ID" value="MBD3869013.1"/>
    <property type="molecule type" value="Genomic_DNA"/>
</dbReference>
<dbReference type="GO" id="GO:0046872">
    <property type="term" value="F:metal ion binding"/>
    <property type="evidence" value="ECO:0007669"/>
    <property type="project" value="InterPro"/>
</dbReference>